<proteinExistence type="predicted"/>
<keyword evidence="3" id="KW-1185">Reference proteome</keyword>
<feature type="transmembrane region" description="Helical" evidence="2">
    <location>
        <begin position="55"/>
        <end position="73"/>
    </location>
</feature>
<keyword evidence="2" id="KW-0812">Transmembrane</keyword>
<evidence type="ECO:0000256" key="1">
    <source>
        <dbReference type="SAM" id="MobiDB-lite"/>
    </source>
</evidence>
<feature type="region of interest" description="Disordered" evidence="1">
    <location>
        <begin position="112"/>
        <end position="137"/>
    </location>
</feature>
<dbReference type="WBParaSite" id="Pan_g4467.t1">
    <property type="protein sequence ID" value="Pan_g4467.t1"/>
    <property type="gene ID" value="Pan_g4467"/>
</dbReference>
<reference evidence="4" key="2">
    <citation type="submission" date="2020-10" db="UniProtKB">
        <authorList>
            <consortium name="WormBaseParasite"/>
        </authorList>
    </citation>
    <scope>IDENTIFICATION</scope>
</reference>
<keyword evidence="2" id="KW-1133">Transmembrane helix</keyword>
<organism evidence="3 4">
    <name type="scientific">Panagrellus redivivus</name>
    <name type="common">Microworm</name>
    <dbReference type="NCBI Taxonomy" id="6233"/>
    <lineage>
        <taxon>Eukaryota</taxon>
        <taxon>Metazoa</taxon>
        <taxon>Ecdysozoa</taxon>
        <taxon>Nematoda</taxon>
        <taxon>Chromadorea</taxon>
        <taxon>Rhabditida</taxon>
        <taxon>Tylenchina</taxon>
        <taxon>Panagrolaimomorpha</taxon>
        <taxon>Panagrolaimoidea</taxon>
        <taxon>Panagrolaimidae</taxon>
        <taxon>Panagrellus</taxon>
    </lineage>
</organism>
<accession>A0A7E4VX28</accession>
<feature type="transmembrane region" description="Helical" evidence="2">
    <location>
        <begin position="12"/>
        <end position="35"/>
    </location>
</feature>
<dbReference type="Proteomes" id="UP000492821">
    <property type="component" value="Unassembled WGS sequence"/>
</dbReference>
<protein>
    <submittedName>
        <fullName evidence="4">Uncharacterized protein</fullName>
    </submittedName>
</protein>
<dbReference type="AlphaFoldDB" id="A0A7E4VX28"/>
<evidence type="ECO:0000256" key="2">
    <source>
        <dbReference type="SAM" id="Phobius"/>
    </source>
</evidence>
<name>A0A7E4VX28_PANRE</name>
<feature type="region of interest" description="Disordered" evidence="1">
    <location>
        <begin position="169"/>
        <end position="197"/>
    </location>
</feature>
<reference evidence="3" key="1">
    <citation type="journal article" date="2013" name="Genetics">
        <title>The draft genome and transcriptome of Panagrellus redivivus are shaped by the harsh demands of a free-living lifestyle.</title>
        <authorList>
            <person name="Srinivasan J."/>
            <person name="Dillman A.R."/>
            <person name="Macchietto M.G."/>
            <person name="Heikkinen L."/>
            <person name="Lakso M."/>
            <person name="Fracchia K.M."/>
            <person name="Antoshechkin I."/>
            <person name="Mortazavi A."/>
            <person name="Wong G."/>
            <person name="Sternberg P.W."/>
        </authorList>
    </citation>
    <scope>NUCLEOTIDE SEQUENCE [LARGE SCALE GENOMIC DNA]</scope>
    <source>
        <strain evidence="3">MT8872</strain>
    </source>
</reference>
<keyword evidence="2" id="KW-0472">Membrane</keyword>
<evidence type="ECO:0000313" key="4">
    <source>
        <dbReference type="WBParaSite" id="Pan_g4467.t1"/>
    </source>
</evidence>
<sequence length="197" mass="21860">MDRIGSTLTLENVFVVLAFIMLPIGFSFIMVLSDFPGDVINGKTLRLYNQATSESTIYTCCGLLCIFIVCNIIRTVVKVHTDTEIALHITHELYQQSKDNAHMNEKKDYHKRGCNPHVPSQTYSRHPRSSEFPLTGPNIESETLVGIASSPVPTAHPPSDVFSIHASIQSTTHDETKGSTIKGASKKSAKDQRRNFI</sequence>
<feature type="compositionally biased region" description="Basic and acidic residues" evidence="1">
    <location>
        <begin position="188"/>
        <end position="197"/>
    </location>
</feature>
<evidence type="ECO:0000313" key="3">
    <source>
        <dbReference type="Proteomes" id="UP000492821"/>
    </source>
</evidence>